<feature type="signal peptide" evidence="1">
    <location>
        <begin position="1"/>
        <end position="18"/>
    </location>
</feature>
<reference evidence="2" key="1">
    <citation type="submission" date="2023-06" db="EMBL/GenBank/DDBJ databases">
        <title>A Treasure from Seagulls: Isolation and Description of Aciduricobacillus qingdaonensis gen. nov., sp. nov., a Rare Obligately Uric Acid-utilizing Member in the Family Bacillaceae.</title>
        <authorList>
            <person name="Liu W."/>
            <person name="Wang B."/>
        </authorList>
    </citation>
    <scope>NUCLEOTIDE SEQUENCE</scope>
    <source>
        <strain evidence="2">44XB</strain>
    </source>
</reference>
<dbReference type="EMBL" id="CP129113">
    <property type="protein sequence ID" value="WLV25614.1"/>
    <property type="molecule type" value="Genomic_DNA"/>
</dbReference>
<accession>A0ABY9KXQ3</accession>
<dbReference type="Proteomes" id="UP001180087">
    <property type="component" value="Chromosome"/>
</dbReference>
<proteinExistence type="predicted"/>
<evidence type="ECO:0000256" key="1">
    <source>
        <dbReference type="SAM" id="SignalP"/>
    </source>
</evidence>
<keyword evidence="3" id="KW-1185">Reference proteome</keyword>
<dbReference type="PROSITE" id="PS51257">
    <property type="entry name" value="PROKAR_LIPOPROTEIN"/>
    <property type="match status" value="1"/>
</dbReference>
<feature type="chain" id="PRO_5046841711" evidence="1">
    <location>
        <begin position="19"/>
        <end position="144"/>
    </location>
</feature>
<evidence type="ECO:0000313" key="3">
    <source>
        <dbReference type="Proteomes" id="UP001180087"/>
    </source>
</evidence>
<dbReference type="InterPro" id="IPR019076">
    <property type="entry name" value="Spore_lipoprot_YhcN/YlaJ-like"/>
</dbReference>
<sequence>MKLKVMSALLLFSLILLTACGNGATKADLRNSAPDKPDQTISIKAKGKLSGYKEIKTVHAINSSDTLFVAFDVHHHHSFTVEQIKNQARKDLTKMFPGRKIEISSDTKLVTETAKAEQELRKSGSNIDIKQKIEWLTKLSRKKT</sequence>
<keyword evidence="2" id="KW-0449">Lipoprotein</keyword>
<evidence type="ECO:0000313" key="2">
    <source>
        <dbReference type="EMBL" id="WLV25614.1"/>
    </source>
</evidence>
<gene>
    <name evidence="2" type="ORF">QR721_05245</name>
</gene>
<dbReference type="Pfam" id="PF09580">
    <property type="entry name" value="Spore_YhcN_YlaJ"/>
    <property type="match status" value="1"/>
</dbReference>
<name>A0ABY9KXQ3_9BACI</name>
<keyword evidence="1" id="KW-0732">Signal</keyword>
<dbReference type="RefSeq" id="WP_348029406.1">
    <property type="nucleotide sequence ID" value="NZ_CP129113.1"/>
</dbReference>
<organism evidence="2 3">
    <name type="scientific">Aciduricibacillus chroicocephali</name>
    <dbReference type="NCBI Taxonomy" id="3054939"/>
    <lineage>
        <taxon>Bacteria</taxon>
        <taxon>Bacillati</taxon>
        <taxon>Bacillota</taxon>
        <taxon>Bacilli</taxon>
        <taxon>Bacillales</taxon>
        <taxon>Bacillaceae</taxon>
        <taxon>Aciduricibacillus</taxon>
    </lineage>
</organism>
<protein>
    <submittedName>
        <fullName evidence="2">YhcN/YlaJ family sporulation lipoprotein</fullName>
    </submittedName>
</protein>